<dbReference type="PROSITE" id="PS00107">
    <property type="entry name" value="PROTEIN_KINASE_ATP"/>
    <property type="match status" value="1"/>
</dbReference>
<dbReference type="InterPro" id="IPR017441">
    <property type="entry name" value="Protein_kinase_ATP_BS"/>
</dbReference>
<proteinExistence type="inferred from homology"/>
<dbReference type="Pfam" id="PF00433">
    <property type="entry name" value="Pkinase_C"/>
    <property type="match status" value="1"/>
</dbReference>
<dbReference type="CDD" id="cd05599">
    <property type="entry name" value="STKc_NDR_like"/>
    <property type="match status" value="1"/>
</dbReference>
<evidence type="ECO:0000256" key="7">
    <source>
        <dbReference type="ARBA" id="ARBA00022777"/>
    </source>
</evidence>
<reference evidence="16" key="1">
    <citation type="submission" date="2025-08" db="UniProtKB">
        <authorList>
            <consortium name="RefSeq"/>
        </authorList>
    </citation>
    <scope>IDENTIFICATION</scope>
    <source>
        <tissue evidence="16">Seedling</tissue>
    </source>
</reference>
<dbReference type="InterPro" id="IPR017892">
    <property type="entry name" value="Pkinase_C"/>
</dbReference>
<evidence type="ECO:0000256" key="6">
    <source>
        <dbReference type="ARBA" id="ARBA00022741"/>
    </source>
</evidence>
<evidence type="ECO:0000256" key="11">
    <source>
        <dbReference type="PROSITE-ProRule" id="PRU10141"/>
    </source>
</evidence>
<dbReference type="InterPro" id="IPR050839">
    <property type="entry name" value="Rho-assoc_Ser/Thr_Kinase"/>
</dbReference>
<dbReference type="GO" id="GO:0005737">
    <property type="term" value="C:cytoplasm"/>
    <property type="evidence" value="ECO:0007669"/>
    <property type="project" value="UniProtKB-ARBA"/>
</dbReference>
<evidence type="ECO:0000256" key="4">
    <source>
        <dbReference type="ARBA" id="ARBA00022553"/>
    </source>
</evidence>
<comment type="catalytic activity">
    <reaction evidence="9">
        <text>L-threonyl-[protein] + ATP = O-phospho-L-threonyl-[protein] + ADP + H(+)</text>
        <dbReference type="Rhea" id="RHEA:46608"/>
        <dbReference type="Rhea" id="RHEA-COMP:11060"/>
        <dbReference type="Rhea" id="RHEA-COMP:11605"/>
        <dbReference type="ChEBI" id="CHEBI:15378"/>
        <dbReference type="ChEBI" id="CHEBI:30013"/>
        <dbReference type="ChEBI" id="CHEBI:30616"/>
        <dbReference type="ChEBI" id="CHEBI:61977"/>
        <dbReference type="ChEBI" id="CHEBI:456216"/>
        <dbReference type="EC" id="2.7.11.1"/>
    </reaction>
</comment>
<dbReference type="PROSITE" id="PS00108">
    <property type="entry name" value="PROTEIN_KINASE_ST"/>
    <property type="match status" value="1"/>
</dbReference>
<dbReference type="EC" id="2.7.11.1" evidence="2"/>
<dbReference type="GeneID" id="107420010"/>
<dbReference type="InterPro" id="IPR011009">
    <property type="entry name" value="Kinase-like_dom_sf"/>
</dbReference>
<evidence type="ECO:0000256" key="3">
    <source>
        <dbReference type="ARBA" id="ARBA00022527"/>
    </source>
</evidence>
<dbReference type="RefSeq" id="XP_015884354.1">
    <property type="nucleotide sequence ID" value="XM_016028868.4"/>
</dbReference>
<evidence type="ECO:0000256" key="8">
    <source>
        <dbReference type="ARBA" id="ARBA00022840"/>
    </source>
</evidence>
<dbReference type="FunFam" id="3.30.200.20:FF:000102">
    <property type="entry name" value="Non-specific serine/threonine protein kinase"/>
    <property type="match status" value="1"/>
</dbReference>
<evidence type="ECO:0000259" key="14">
    <source>
        <dbReference type="PROSITE" id="PS51285"/>
    </source>
</evidence>
<keyword evidence="6 11" id="KW-0547">Nucleotide-binding</keyword>
<evidence type="ECO:0000259" key="13">
    <source>
        <dbReference type="PROSITE" id="PS50011"/>
    </source>
</evidence>
<dbReference type="PROSITE" id="PS50011">
    <property type="entry name" value="PROTEIN_KINASE_DOM"/>
    <property type="match status" value="1"/>
</dbReference>
<name>A0A6P4AF56_ZIZJJ</name>
<dbReference type="FunFam" id="1.10.510.10:FF:000106">
    <property type="entry name" value="Non-specific serine/threonine protein kinase"/>
    <property type="match status" value="1"/>
</dbReference>
<evidence type="ECO:0000256" key="5">
    <source>
        <dbReference type="ARBA" id="ARBA00022679"/>
    </source>
</evidence>
<keyword evidence="8 11" id="KW-0067">ATP-binding</keyword>
<accession>A0A6P4AF56</accession>
<dbReference type="Pfam" id="PF00069">
    <property type="entry name" value="Pkinase"/>
    <property type="match status" value="2"/>
</dbReference>
<evidence type="ECO:0000313" key="16">
    <source>
        <dbReference type="RefSeq" id="XP_015884354.1"/>
    </source>
</evidence>
<feature type="domain" description="AGC-kinase C-terminal" evidence="14">
    <location>
        <begin position="412"/>
        <end position="484"/>
    </location>
</feature>
<organism evidence="15 16">
    <name type="scientific">Ziziphus jujuba</name>
    <name type="common">Chinese jujube</name>
    <name type="synonym">Ziziphus sativa</name>
    <dbReference type="NCBI Taxonomy" id="326968"/>
    <lineage>
        <taxon>Eukaryota</taxon>
        <taxon>Viridiplantae</taxon>
        <taxon>Streptophyta</taxon>
        <taxon>Embryophyta</taxon>
        <taxon>Tracheophyta</taxon>
        <taxon>Spermatophyta</taxon>
        <taxon>Magnoliopsida</taxon>
        <taxon>eudicotyledons</taxon>
        <taxon>Gunneridae</taxon>
        <taxon>Pentapetalae</taxon>
        <taxon>rosids</taxon>
        <taxon>fabids</taxon>
        <taxon>Rosales</taxon>
        <taxon>Rhamnaceae</taxon>
        <taxon>Paliureae</taxon>
        <taxon>Ziziphus</taxon>
    </lineage>
</organism>
<evidence type="ECO:0000313" key="15">
    <source>
        <dbReference type="Proteomes" id="UP001652623"/>
    </source>
</evidence>
<feature type="binding site" evidence="11">
    <location>
        <position position="137"/>
    </location>
    <ligand>
        <name>ATP</name>
        <dbReference type="ChEBI" id="CHEBI:30616"/>
    </ligand>
</feature>
<dbReference type="InterPro" id="IPR059233">
    <property type="entry name" value="MobB_NdrA/B/Cbk1"/>
</dbReference>
<dbReference type="GO" id="GO:0005524">
    <property type="term" value="F:ATP binding"/>
    <property type="evidence" value="ECO:0007669"/>
    <property type="project" value="UniProtKB-UniRule"/>
</dbReference>
<dbReference type="InterPro" id="IPR000719">
    <property type="entry name" value="Prot_kinase_dom"/>
</dbReference>
<dbReference type="InterPro" id="IPR000961">
    <property type="entry name" value="AGC-kinase_C"/>
</dbReference>
<dbReference type="FunCoup" id="A0A6P4AF56">
    <property type="interactions" value="3062"/>
</dbReference>
<keyword evidence="15" id="KW-1185">Reference proteome</keyword>
<dbReference type="Gene3D" id="1.10.510.10">
    <property type="entry name" value="Transferase(Phosphotransferase) domain 1"/>
    <property type="match status" value="2"/>
</dbReference>
<keyword evidence="7" id="KW-0418">Kinase</keyword>
<dbReference type="InterPro" id="IPR008271">
    <property type="entry name" value="Ser/Thr_kinase_AS"/>
</dbReference>
<keyword evidence="5" id="KW-0808">Transferase</keyword>
<dbReference type="AlphaFoldDB" id="A0A6P4AF56"/>
<dbReference type="Gene3D" id="3.30.200.20">
    <property type="entry name" value="Phosphorylase Kinase, domain 1"/>
    <property type="match status" value="2"/>
</dbReference>
<dbReference type="PANTHER" id="PTHR22988:SF76">
    <property type="entry name" value="CHROMOSOME UNDETERMINED SCAFFOLD_135, WHOLE GENOME SHOTGUN SEQUENCE"/>
    <property type="match status" value="1"/>
</dbReference>
<dbReference type="InParanoid" id="A0A6P4AF56"/>
<dbReference type="PANTHER" id="PTHR22988">
    <property type="entry name" value="MYOTONIC DYSTROPHY S/T KINASE-RELATED"/>
    <property type="match status" value="1"/>
</dbReference>
<dbReference type="GO" id="GO:0004674">
    <property type="term" value="F:protein serine/threonine kinase activity"/>
    <property type="evidence" value="ECO:0007669"/>
    <property type="project" value="UniProtKB-KW"/>
</dbReference>
<feature type="domain" description="Protein kinase" evidence="13">
    <location>
        <begin position="108"/>
        <end position="411"/>
    </location>
</feature>
<keyword evidence="3" id="KW-0723">Serine/threonine-protein kinase</keyword>
<keyword evidence="12" id="KW-0175">Coiled coil</keyword>
<evidence type="ECO:0000256" key="2">
    <source>
        <dbReference type="ARBA" id="ARBA00012513"/>
    </source>
</evidence>
<dbReference type="PROSITE" id="PS51285">
    <property type="entry name" value="AGC_KINASE_CTER"/>
    <property type="match status" value="1"/>
</dbReference>
<dbReference type="SMR" id="A0A6P4AF56"/>
<protein>
    <recommendedName>
        <fullName evidence="2">non-specific serine/threonine protein kinase</fullName>
        <ecNumber evidence="2">2.7.11.1</ecNumber>
    </recommendedName>
</protein>
<evidence type="ECO:0000256" key="9">
    <source>
        <dbReference type="ARBA" id="ARBA00047899"/>
    </source>
</evidence>
<dbReference type="SMART" id="SM00220">
    <property type="entry name" value="S_TKc"/>
    <property type="match status" value="1"/>
</dbReference>
<dbReference type="SMART" id="SM00133">
    <property type="entry name" value="S_TK_X"/>
    <property type="match status" value="1"/>
</dbReference>
<keyword evidence="4" id="KW-0597">Phosphoprotein</keyword>
<comment type="catalytic activity">
    <reaction evidence="10">
        <text>L-seryl-[protein] + ATP = O-phospho-L-seryl-[protein] + ADP + H(+)</text>
        <dbReference type="Rhea" id="RHEA:17989"/>
        <dbReference type="Rhea" id="RHEA-COMP:9863"/>
        <dbReference type="Rhea" id="RHEA-COMP:11604"/>
        <dbReference type="ChEBI" id="CHEBI:15378"/>
        <dbReference type="ChEBI" id="CHEBI:29999"/>
        <dbReference type="ChEBI" id="CHEBI:30616"/>
        <dbReference type="ChEBI" id="CHEBI:83421"/>
        <dbReference type="ChEBI" id="CHEBI:456216"/>
        <dbReference type="EC" id="2.7.11.1"/>
    </reaction>
</comment>
<dbReference type="SUPFAM" id="SSF56112">
    <property type="entry name" value="Protein kinase-like (PK-like)"/>
    <property type="match status" value="1"/>
</dbReference>
<feature type="coiled-coil region" evidence="12">
    <location>
        <begin position="57"/>
        <end position="101"/>
    </location>
</feature>
<sequence>MEGRDGTVRLGALNMKPDRVAIDSGPDVSVSSPVTRQKAAAAKQFIENHYKNYLQGLQDRKERRRALQRKAEEAQVSNEEQEEMMRNLERRETEYMRLQRRKIGIDDFEQLTVIGKGAFGEVRLCRAKGTGEIYAMKKLKKSEMLSRGQVEHVRSERNLLAEVDSRCIVKLFYSFQDSDFLYLIMEYLPGGDIMTLLMREDILSEDVARFYIAESILAIQSIHQHNYVHRDIKPDNLILDRNGHLKLSDFGLCKPLDDKYSTMLLENEELGSQESICENEGQSGCDKVPWLMPKEQLLQWKRNRRALAYSTVGTLDYMAPEVLLKKGYGIECDWWSLGAIMYEMLVGYPPFCSEDPRMTCRKIINWRTCLKFPEEPKISDEAKDLIRRLLCDVETRLGTRGVEEIKAHPWFKGIQWDRLYETEASYKPIVTGELDTQNFEKFPEVEGTPSEIPSVGPWRKMLTSKDTNFIGYTFKKSDVLKSLENSGTDMRSNGSVKAPSLISLLGRIDLQESVISEGEQKQEN</sequence>
<dbReference type="CDD" id="cd21742">
    <property type="entry name" value="MobB_NDR_LATS-like"/>
    <property type="match status" value="1"/>
</dbReference>
<dbReference type="Proteomes" id="UP001652623">
    <property type="component" value="Chromosome 5"/>
</dbReference>
<gene>
    <name evidence="16" type="primary">LOC107420010</name>
</gene>
<evidence type="ECO:0000256" key="10">
    <source>
        <dbReference type="ARBA" id="ARBA00048679"/>
    </source>
</evidence>
<comment type="similarity">
    <text evidence="1">Belongs to the protein kinase superfamily. AGC Ser/Thr protein kinase family.</text>
</comment>
<evidence type="ECO:0000256" key="12">
    <source>
        <dbReference type="SAM" id="Coils"/>
    </source>
</evidence>
<dbReference type="KEGG" id="zju:107420010"/>
<evidence type="ECO:0000256" key="1">
    <source>
        <dbReference type="ARBA" id="ARBA00009903"/>
    </source>
</evidence>
<dbReference type="FunFam" id="1.10.510.10:FF:000042">
    <property type="entry name" value="Non-specific serine/threonine protein kinase"/>
    <property type="match status" value="1"/>
</dbReference>